<evidence type="ECO:0000313" key="2">
    <source>
        <dbReference type="EMBL" id="SMC64573.1"/>
    </source>
</evidence>
<dbReference type="SUPFAM" id="SSF54001">
    <property type="entry name" value="Cysteine proteinases"/>
    <property type="match status" value="1"/>
</dbReference>
<organism evidence="2 3">
    <name type="scientific">Cellulophaga tyrosinoxydans</name>
    <dbReference type="NCBI Taxonomy" id="504486"/>
    <lineage>
        <taxon>Bacteria</taxon>
        <taxon>Pseudomonadati</taxon>
        <taxon>Bacteroidota</taxon>
        <taxon>Flavobacteriia</taxon>
        <taxon>Flavobacteriales</taxon>
        <taxon>Flavobacteriaceae</taxon>
        <taxon>Cellulophaga</taxon>
    </lineage>
</organism>
<dbReference type="Proteomes" id="UP000192360">
    <property type="component" value="Unassembled WGS sequence"/>
</dbReference>
<dbReference type="PANTHER" id="PTHR46333:SF2">
    <property type="entry name" value="CYTOKINESIS PROTEIN 3"/>
    <property type="match status" value="1"/>
</dbReference>
<dbReference type="EMBL" id="FWXO01000003">
    <property type="protein sequence ID" value="SMC64573.1"/>
    <property type="molecule type" value="Genomic_DNA"/>
</dbReference>
<dbReference type="RefSeq" id="WP_084061577.1">
    <property type="nucleotide sequence ID" value="NZ_FWXO01000003.1"/>
</dbReference>
<reference evidence="2 3" key="1">
    <citation type="submission" date="2017-04" db="EMBL/GenBank/DDBJ databases">
        <authorList>
            <person name="Afonso C.L."/>
            <person name="Miller P.J."/>
            <person name="Scott M.A."/>
            <person name="Spackman E."/>
            <person name="Goraichik I."/>
            <person name="Dimitrov K.M."/>
            <person name="Suarez D.L."/>
            <person name="Swayne D.E."/>
        </authorList>
    </citation>
    <scope>NUCLEOTIDE SEQUENCE [LARGE SCALE GENOMIC DNA]</scope>
    <source>
        <strain evidence="2 3">DSM 21164</strain>
    </source>
</reference>
<name>A0A1W2AV58_9FLAO</name>
<dbReference type="Pfam" id="PF01841">
    <property type="entry name" value="Transglut_core"/>
    <property type="match status" value="1"/>
</dbReference>
<dbReference type="InterPro" id="IPR052557">
    <property type="entry name" value="CAP/Cytokinesis_protein"/>
</dbReference>
<evidence type="ECO:0000313" key="3">
    <source>
        <dbReference type="Proteomes" id="UP000192360"/>
    </source>
</evidence>
<gene>
    <name evidence="2" type="ORF">SAMN05660703_2251</name>
</gene>
<dbReference type="Gene3D" id="3.10.620.30">
    <property type="match status" value="1"/>
</dbReference>
<dbReference type="PANTHER" id="PTHR46333">
    <property type="entry name" value="CYTOKINESIS PROTEIN 3"/>
    <property type="match status" value="1"/>
</dbReference>
<dbReference type="STRING" id="504486.SAMN05660703_2251"/>
<dbReference type="AlphaFoldDB" id="A0A1W2AV58"/>
<protein>
    <submittedName>
        <fullName evidence="2">Transglutaminase-like superfamily protein</fullName>
    </submittedName>
</protein>
<dbReference type="OrthoDB" id="9788327at2"/>
<dbReference type="SMART" id="SM00460">
    <property type="entry name" value="TGc"/>
    <property type="match status" value="1"/>
</dbReference>
<dbReference type="InterPro" id="IPR002931">
    <property type="entry name" value="Transglutaminase-like"/>
</dbReference>
<feature type="domain" description="Transglutaminase-like" evidence="1">
    <location>
        <begin position="113"/>
        <end position="179"/>
    </location>
</feature>
<accession>A0A1W2AV58</accession>
<keyword evidence="3" id="KW-1185">Reference proteome</keyword>
<dbReference type="GO" id="GO:0005737">
    <property type="term" value="C:cytoplasm"/>
    <property type="evidence" value="ECO:0007669"/>
    <property type="project" value="TreeGrafter"/>
</dbReference>
<proteinExistence type="predicted"/>
<dbReference type="InterPro" id="IPR038765">
    <property type="entry name" value="Papain-like_cys_pep_sf"/>
</dbReference>
<sequence length="338" mass="38978">MKYLLLLFICCSLLGYGQQSDFKSINFNKADSIALKYKGASLKNLPVLTHKLTTHLATDVEKFRAIYTWVSTNIENDYNSYVKTKKYRSKFSKDRAAFLEWNYNYTPEVFKNLVANKKTACTGYAYLIREMAILANIECEIVDGYGRTATVSLSKDSQPNHSWNAVKLNNIWYLCDATWSAGKILLDDGIPKFKSEYYDGYFLGAPELFIKNHYPLQSKWSLLKNTPTFAEFISGPLVYKEAYNWNMAPIYPECMYLATTKNESLTFNLQMLNNEFLENLSLTLNSKTSKEEVKIETNTNNKTCSLTYSFEKTGLYDVHLRINEDIIATYVVKVKRNK</sequence>
<evidence type="ECO:0000259" key="1">
    <source>
        <dbReference type="SMART" id="SM00460"/>
    </source>
</evidence>